<feature type="region of interest" description="Disordered" evidence="1">
    <location>
        <begin position="225"/>
        <end position="252"/>
    </location>
</feature>
<feature type="compositionally biased region" description="Polar residues" evidence="1">
    <location>
        <begin position="241"/>
        <end position="252"/>
    </location>
</feature>
<keyword evidence="2" id="KW-1133">Transmembrane helix</keyword>
<dbReference type="Proteomes" id="UP000334340">
    <property type="component" value="Unassembled WGS sequence"/>
</dbReference>
<reference evidence="3 4" key="1">
    <citation type="submission" date="2019-07" db="EMBL/GenBank/DDBJ databases">
        <authorList>
            <person name="Cremers G."/>
        </authorList>
    </citation>
    <scope>NUCLEOTIDE SEQUENCE [LARGE SCALE GENOMIC DNA]</scope>
</reference>
<keyword evidence="4" id="KW-1185">Reference proteome</keyword>
<proteinExistence type="predicted"/>
<sequence>MLDFLNQNSGALTEVFSAAVALSTVVYAALTSKLVAETRKMRQAQTEPNVEVVVRPREEWINHVHVYVRNIGLGPAYEITFNTQVERGGKGAHTLIDDFTKAHFFKTGLSYLGPGQEVTSNLSQMTERFDEKIQSVLIFDVMYRSATHQAFQKRFRIDFSEFKGRTQIGRPLLYAIAQHLEKIQQDFHHLTTGFKRIKADTYNREDRQQEEQEWEERHASLVAEIKKAEGSDSQRGDDDLPSTSLNKVDTRT</sequence>
<dbReference type="EMBL" id="CABIKM010000048">
    <property type="protein sequence ID" value="VUZ86282.1"/>
    <property type="molecule type" value="Genomic_DNA"/>
</dbReference>
<feature type="transmembrane region" description="Helical" evidence="2">
    <location>
        <begin position="15"/>
        <end position="36"/>
    </location>
</feature>
<evidence type="ECO:0000313" key="3">
    <source>
        <dbReference type="EMBL" id="VUZ86282.1"/>
    </source>
</evidence>
<dbReference type="AlphaFoldDB" id="A0A564ZNP7"/>
<accession>A0A564ZNP7</accession>
<gene>
    <name evidence="3" type="ORF">MELA_02682</name>
</gene>
<organism evidence="3 4">
    <name type="scientific">Candidatus Methylomirabilis lanthanidiphila</name>
    <dbReference type="NCBI Taxonomy" id="2211376"/>
    <lineage>
        <taxon>Bacteria</taxon>
        <taxon>Candidatus Methylomirabilota</taxon>
        <taxon>Candidatus Methylomirabilia</taxon>
        <taxon>Candidatus Methylomirabilales</taxon>
        <taxon>Candidatus Methylomirabilaceae</taxon>
        <taxon>Candidatus Methylomirabilis</taxon>
    </lineage>
</organism>
<name>A0A564ZNP7_9BACT</name>
<evidence type="ECO:0000256" key="1">
    <source>
        <dbReference type="SAM" id="MobiDB-lite"/>
    </source>
</evidence>
<evidence type="ECO:0000256" key="2">
    <source>
        <dbReference type="SAM" id="Phobius"/>
    </source>
</evidence>
<evidence type="ECO:0000313" key="4">
    <source>
        <dbReference type="Proteomes" id="UP000334340"/>
    </source>
</evidence>
<feature type="compositionally biased region" description="Basic and acidic residues" evidence="1">
    <location>
        <begin position="225"/>
        <end position="238"/>
    </location>
</feature>
<keyword evidence="2" id="KW-0472">Membrane</keyword>
<protein>
    <submittedName>
        <fullName evidence="3">Uncharacterized protein</fullName>
    </submittedName>
</protein>
<keyword evidence="2" id="KW-0812">Transmembrane</keyword>